<reference evidence="3" key="1">
    <citation type="submission" date="2021-02" db="EMBL/GenBank/DDBJ databases">
        <authorList>
            <person name="Nowell W R."/>
        </authorList>
    </citation>
    <scope>NUCLEOTIDE SEQUENCE</scope>
</reference>
<feature type="region of interest" description="Disordered" evidence="1">
    <location>
        <begin position="144"/>
        <end position="171"/>
    </location>
</feature>
<evidence type="ECO:0000313" key="3">
    <source>
        <dbReference type="EMBL" id="CAF1663478.1"/>
    </source>
</evidence>
<dbReference type="EMBL" id="CAJNOJ010000076">
    <property type="protein sequence ID" value="CAF1044130.1"/>
    <property type="molecule type" value="Genomic_DNA"/>
</dbReference>
<sequence>MTIIQLVLEQLNQNIQISTGQHRSSNSSIRVLNYSTSKSRIPSFEFSAYQLARDSSDQGQSHHEEQTQQAQSTDNIDQEFKQRLDQMNQELEHRFNKIQEIHVSDSGPSESNAIPSPGFHGIRRIPVGSEGKLAALISLLSVDDRGCKQDESNKNLRRSQERSPSADHATT</sequence>
<dbReference type="Proteomes" id="UP000663828">
    <property type="component" value="Unassembled WGS sequence"/>
</dbReference>
<comment type="caution">
    <text evidence="3">The sequence shown here is derived from an EMBL/GenBank/DDBJ whole genome shotgun (WGS) entry which is preliminary data.</text>
</comment>
<proteinExistence type="predicted"/>
<dbReference type="AlphaFoldDB" id="A0A816FM43"/>
<feature type="region of interest" description="Disordered" evidence="1">
    <location>
        <begin position="53"/>
        <end position="88"/>
    </location>
</feature>
<name>A0A816FM43_ADIRI</name>
<evidence type="ECO:0000313" key="2">
    <source>
        <dbReference type="EMBL" id="CAF1044130.1"/>
    </source>
</evidence>
<feature type="compositionally biased region" description="Basic and acidic residues" evidence="1">
    <location>
        <begin position="54"/>
        <end position="66"/>
    </location>
</feature>
<accession>A0A816FM43</accession>
<gene>
    <name evidence="2" type="ORF">EDS130_LOCUS17083</name>
    <name evidence="3" type="ORF">XAT740_LOCUS57330</name>
</gene>
<dbReference type="EMBL" id="CAJNOR010011750">
    <property type="protein sequence ID" value="CAF1663478.1"/>
    <property type="molecule type" value="Genomic_DNA"/>
</dbReference>
<protein>
    <submittedName>
        <fullName evidence="3">Uncharacterized protein</fullName>
    </submittedName>
</protein>
<evidence type="ECO:0000256" key="1">
    <source>
        <dbReference type="SAM" id="MobiDB-lite"/>
    </source>
</evidence>
<organism evidence="3 4">
    <name type="scientific">Adineta ricciae</name>
    <name type="common">Rotifer</name>
    <dbReference type="NCBI Taxonomy" id="249248"/>
    <lineage>
        <taxon>Eukaryota</taxon>
        <taxon>Metazoa</taxon>
        <taxon>Spiralia</taxon>
        <taxon>Gnathifera</taxon>
        <taxon>Rotifera</taxon>
        <taxon>Eurotatoria</taxon>
        <taxon>Bdelloidea</taxon>
        <taxon>Adinetida</taxon>
        <taxon>Adinetidae</taxon>
        <taxon>Adineta</taxon>
    </lineage>
</organism>
<feature type="compositionally biased region" description="Basic and acidic residues" evidence="1">
    <location>
        <begin position="78"/>
        <end position="88"/>
    </location>
</feature>
<keyword evidence="4" id="KW-1185">Reference proteome</keyword>
<dbReference type="Proteomes" id="UP000663852">
    <property type="component" value="Unassembled WGS sequence"/>
</dbReference>
<evidence type="ECO:0000313" key="4">
    <source>
        <dbReference type="Proteomes" id="UP000663828"/>
    </source>
</evidence>